<dbReference type="PANTHER" id="PTHR36842:SF1">
    <property type="entry name" value="PROTEIN TOLB"/>
    <property type="match status" value="1"/>
</dbReference>
<protein>
    <submittedName>
        <fullName evidence="1">CehA/McbA family metallohydrolase</fullName>
    </submittedName>
</protein>
<organism evidence="1 2">
    <name type="scientific">Sphingomonas quercus</name>
    <dbReference type="NCBI Taxonomy" id="2842451"/>
    <lineage>
        <taxon>Bacteria</taxon>
        <taxon>Pseudomonadati</taxon>
        <taxon>Pseudomonadota</taxon>
        <taxon>Alphaproteobacteria</taxon>
        <taxon>Sphingomonadales</taxon>
        <taxon>Sphingomonadaceae</taxon>
        <taxon>Sphingomonas</taxon>
    </lineage>
</organism>
<dbReference type="NCBIfam" id="NF038032">
    <property type="entry name" value="CehA_McbA_metalo"/>
    <property type="match status" value="1"/>
</dbReference>
<name>A0ABS6BEV0_9SPHN</name>
<dbReference type="Pfam" id="PF07676">
    <property type="entry name" value="PD40"/>
    <property type="match status" value="3"/>
</dbReference>
<dbReference type="RefSeq" id="WP_216319743.1">
    <property type="nucleotide sequence ID" value="NZ_JAHKRT010000001.1"/>
</dbReference>
<dbReference type="PANTHER" id="PTHR36842">
    <property type="entry name" value="PROTEIN TOLB HOMOLOG"/>
    <property type="match status" value="1"/>
</dbReference>
<gene>
    <name evidence="1" type="ORF">KOF26_03045</name>
</gene>
<dbReference type="EMBL" id="JAHKRT010000001">
    <property type="protein sequence ID" value="MBU3076831.1"/>
    <property type="molecule type" value="Genomic_DNA"/>
</dbReference>
<sequence>MASAVAGMALGGAAHAQTRLDFHLYPAVSTGPLDPAWSPDGKTLSYAAQGDIWTIPVTGGTATALTKGPFYYSEPSYAPDGSMIAVTMEDNEGNYDIGIMPAQGGAVQRLTTGPEQDFAPAWSVDGKSIFYVTRRKGTAGLDIVRIDLATRMVTDVAVGPGSQYQPAPSPDGKWLAFVAPERGFNGSGSLWVMPLDGSGPARLVHHEESSYRLKPSWSADGKVLTFVSDAAGSFDIAAVPVAGGDKFRLTHENWNEFDPQLSPDGKQIAFVSNRDGNTELMLMDATGGAIASWRPVPITKLVRPYAMGTIKGRILDEHGAVTPARLVVNASDGRSYVENDSFHRKVPNTGVHYEHSDGTFEIQVPAGDVSVEALHGFEYAPADQSVHVAEGGVTTVELHLSRVADPAKSGWYGGDMHIHDLHEGRYGLTHEKFFAQLQADDVRVANALIHMDGSKIMGRWDDLTGTPSSLSNDRTLLRYSEEFRGGFGHVALVGVKKFVMPLVDGSRNTPYAPDTLAIDTIRQARAQGGIADFVHPYNVAVTKPSDGVSIGPVLAALGLLDSYDVTSIASLEGPTTEMYYRILNSGIRLPATGGTDNFSDVWFDPSGGTARAYAQLRDGQPLTFENWIAAIRQGRTFGTNGPLLFLNVGGAGPGDEIANGKRTATINLSSIAAVDTVDLVVNGKVVKSWKPGGKGPQWSFSAPINAPAGSWIAARASGPKSRYLGDADVFAQTSPVYVAGKPVINTADALFLADAVRALWARVEQRNAWFTEQQKSEYKASIDQAISYYENKAHQ</sequence>
<reference evidence="1 2" key="1">
    <citation type="submission" date="2021-06" db="EMBL/GenBank/DDBJ databases">
        <title>Sphingomonas sp. XMGL2, whole genome shotgun sequencing project.</title>
        <authorList>
            <person name="Zhao G."/>
            <person name="Shen L."/>
        </authorList>
    </citation>
    <scope>NUCLEOTIDE SEQUENCE [LARGE SCALE GENOMIC DNA]</scope>
    <source>
        <strain evidence="1 2">XMGL2</strain>
    </source>
</reference>
<comment type="caution">
    <text evidence="1">The sequence shown here is derived from an EMBL/GenBank/DDBJ whole genome shotgun (WGS) entry which is preliminary data.</text>
</comment>
<dbReference type="Proteomes" id="UP000776276">
    <property type="component" value="Unassembled WGS sequence"/>
</dbReference>
<dbReference type="Pfam" id="PF26549">
    <property type="entry name" value="Tricorn_N"/>
    <property type="match status" value="1"/>
</dbReference>
<evidence type="ECO:0000313" key="1">
    <source>
        <dbReference type="EMBL" id="MBU3076831.1"/>
    </source>
</evidence>
<proteinExistence type="predicted"/>
<accession>A0ABS6BEV0</accession>
<evidence type="ECO:0000313" key="2">
    <source>
        <dbReference type="Proteomes" id="UP000776276"/>
    </source>
</evidence>
<keyword evidence="2" id="KW-1185">Reference proteome</keyword>
<dbReference type="InterPro" id="IPR011659">
    <property type="entry name" value="WD40"/>
</dbReference>